<dbReference type="OrthoDB" id="9151988at2"/>
<name>A0A0G9HCC7_9GAMM</name>
<gene>
    <name evidence="1" type="ORF">BJI69_19830</name>
</gene>
<evidence type="ECO:0000313" key="1">
    <source>
        <dbReference type="EMBL" id="APG05930.1"/>
    </source>
</evidence>
<dbReference type="KEGG" id="lrz:BJI69_19830"/>
<proteinExistence type="predicted"/>
<dbReference type="RefSeq" id="WP_046967450.1">
    <property type="nucleotide sequence ID" value="NZ_CP017480.1"/>
</dbReference>
<sequence>MTDAFDEIIRSAVISSRTLLRNGRSPDDVIPLMLEAVGCIDDIPLLPTQIILRAWLPEAIRAAERGNIDRAVAVLNFLHNLPLTPQERERWSLDYFLVIELPTFLDTFGLNEVPTVDMLQTLDAIVTLGLPEGGGA</sequence>
<protein>
    <submittedName>
        <fullName evidence="1">Uncharacterized protein</fullName>
    </submittedName>
</protein>
<dbReference type="PATRIC" id="fig|1440763.5.peg.1660"/>
<evidence type="ECO:0000313" key="2">
    <source>
        <dbReference type="Proteomes" id="UP000182987"/>
    </source>
</evidence>
<dbReference type="AlphaFoldDB" id="A0A0G9HCC7"/>
<keyword evidence="2" id="KW-1185">Reference proteome</keyword>
<dbReference type="EMBL" id="CP017480">
    <property type="protein sequence ID" value="APG05930.1"/>
    <property type="molecule type" value="Genomic_DNA"/>
</dbReference>
<accession>A0A0G9HCC7</accession>
<dbReference type="Proteomes" id="UP000182987">
    <property type="component" value="Chromosome"/>
</dbReference>
<organism evidence="1 2">
    <name type="scientific">Luteibacter rhizovicinus DSM 16549</name>
    <dbReference type="NCBI Taxonomy" id="1440763"/>
    <lineage>
        <taxon>Bacteria</taxon>
        <taxon>Pseudomonadati</taxon>
        <taxon>Pseudomonadota</taxon>
        <taxon>Gammaproteobacteria</taxon>
        <taxon>Lysobacterales</taxon>
        <taxon>Rhodanobacteraceae</taxon>
        <taxon>Luteibacter</taxon>
    </lineage>
</organism>
<reference evidence="2" key="1">
    <citation type="submission" date="2016-09" db="EMBL/GenBank/DDBJ databases">
        <authorList>
            <person name="Lysoe E."/>
        </authorList>
    </citation>
    <scope>NUCLEOTIDE SEQUENCE [LARGE SCALE GENOMIC DNA]</scope>
    <source>
        <strain evidence="2">LJ96T</strain>
    </source>
</reference>